<dbReference type="AlphaFoldDB" id="A0AAD7F965"/>
<proteinExistence type="predicted"/>
<evidence type="ECO:0000313" key="2">
    <source>
        <dbReference type="EMBL" id="KAJ7609949.1"/>
    </source>
</evidence>
<evidence type="ECO:0000256" key="1">
    <source>
        <dbReference type="SAM" id="MobiDB-lite"/>
    </source>
</evidence>
<protein>
    <submittedName>
        <fullName evidence="2">Uncharacterized protein</fullName>
    </submittedName>
</protein>
<comment type="caution">
    <text evidence="2">The sequence shown here is derived from an EMBL/GenBank/DDBJ whole genome shotgun (WGS) entry which is preliminary data.</text>
</comment>
<reference evidence="2" key="1">
    <citation type="submission" date="2023-03" db="EMBL/GenBank/DDBJ databases">
        <title>Massive genome expansion in bonnet fungi (Mycena s.s.) driven by repeated elements and novel gene families across ecological guilds.</title>
        <authorList>
            <consortium name="Lawrence Berkeley National Laboratory"/>
            <person name="Harder C.B."/>
            <person name="Miyauchi S."/>
            <person name="Viragh M."/>
            <person name="Kuo A."/>
            <person name="Thoen E."/>
            <person name="Andreopoulos B."/>
            <person name="Lu D."/>
            <person name="Skrede I."/>
            <person name="Drula E."/>
            <person name="Henrissat B."/>
            <person name="Morin E."/>
            <person name="Kohler A."/>
            <person name="Barry K."/>
            <person name="LaButti K."/>
            <person name="Morin E."/>
            <person name="Salamov A."/>
            <person name="Lipzen A."/>
            <person name="Mereny Z."/>
            <person name="Hegedus B."/>
            <person name="Baldrian P."/>
            <person name="Stursova M."/>
            <person name="Weitz H."/>
            <person name="Taylor A."/>
            <person name="Grigoriev I.V."/>
            <person name="Nagy L.G."/>
            <person name="Martin F."/>
            <person name="Kauserud H."/>
        </authorList>
    </citation>
    <scope>NUCLEOTIDE SEQUENCE</scope>
    <source>
        <strain evidence="2">9284</strain>
    </source>
</reference>
<feature type="region of interest" description="Disordered" evidence="1">
    <location>
        <begin position="90"/>
        <end position="114"/>
    </location>
</feature>
<keyword evidence="3" id="KW-1185">Reference proteome</keyword>
<dbReference type="Proteomes" id="UP001221142">
    <property type="component" value="Unassembled WGS sequence"/>
</dbReference>
<name>A0AAD7F965_9AGAR</name>
<evidence type="ECO:0000313" key="3">
    <source>
        <dbReference type="Proteomes" id="UP001221142"/>
    </source>
</evidence>
<dbReference type="EMBL" id="JARKIF010000037">
    <property type="protein sequence ID" value="KAJ7609949.1"/>
    <property type="molecule type" value="Genomic_DNA"/>
</dbReference>
<sequence>MHFLTPKTYLPLGPVPDPAPTILIQGPEWSWLHNAGGWYRRVGFMRDRDVLILKARQDAQATSKSTKTQQALPAIEPDDNDIIVIDSDGEEVEAHAPPPPSRKPAVKSRVKSAPPAVNYKPDLDVQTLAREYKLNTSAVRTALAKHGSILQVQHHFEDTFGRAEQVEDDDSDAVEVVEVVLTTKPKSTKPVSVRDVAVKSNKRKAAEVEDFEDERAAKRRQCSNSASTISAKTPRKGGAYLFFRLLPPANMTCRQIPALKVQDFTSGPSTPTCSMPDCLHSGARFSEGPSPNHIIRSLRLWLLFVCTTVSSLASIPN</sequence>
<organism evidence="2 3">
    <name type="scientific">Roridomyces roridus</name>
    <dbReference type="NCBI Taxonomy" id="1738132"/>
    <lineage>
        <taxon>Eukaryota</taxon>
        <taxon>Fungi</taxon>
        <taxon>Dikarya</taxon>
        <taxon>Basidiomycota</taxon>
        <taxon>Agaricomycotina</taxon>
        <taxon>Agaricomycetes</taxon>
        <taxon>Agaricomycetidae</taxon>
        <taxon>Agaricales</taxon>
        <taxon>Marasmiineae</taxon>
        <taxon>Mycenaceae</taxon>
        <taxon>Roridomyces</taxon>
    </lineage>
</organism>
<gene>
    <name evidence="2" type="ORF">FB45DRAFT_876162</name>
</gene>
<accession>A0AAD7F965</accession>